<gene>
    <name evidence="2" type="ORF">BEN48_07315</name>
</gene>
<dbReference type="Pfam" id="PF13699">
    <property type="entry name" value="eCIS_core"/>
    <property type="match status" value="1"/>
</dbReference>
<dbReference type="InterPro" id="IPR025295">
    <property type="entry name" value="eCIS_core_dom"/>
</dbReference>
<evidence type="ECO:0000259" key="1">
    <source>
        <dbReference type="Pfam" id="PF13699"/>
    </source>
</evidence>
<dbReference type="Proteomes" id="UP000177791">
    <property type="component" value="Unassembled WGS sequence"/>
</dbReference>
<feature type="domain" description="eCIS core" evidence="1">
    <location>
        <begin position="25"/>
        <end position="62"/>
    </location>
</feature>
<reference evidence="2 3" key="1">
    <citation type="submission" date="2016-08" db="EMBL/GenBank/DDBJ databases">
        <title>Hymenobacter coccineus sp. nov., Hymenobacter lapidarius sp. nov. and Hymenobacter glacialis sp. nov., isolated from Antarctic soil.</title>
        <authorList>
            <person name="Sedlacek I."/>
            <person name="Kralova S."/>
            <person name="Kyrova K."/>
            <person name="Maslanova I."/>
            <person name="Stankova E."/>
            <person name="Vrbovska V."/>
            <person name="Nemec M."/>
            <person name="Bartak M."/>
            <person name="Svec P."/>
            <person name="Busse H.-J."/>
            <person name="Pantucek R."/>
        </authorList>
    </citation>
    <scope>NUCLEOTIDE SEQUENCE [LARGE SCALE GENOMIC DNA]</scope>
    <source>
        <strain evidence="2 3">CCM 8648</strain>
    </source>
</reference>
<keyword evidence="3" id="KW-1185">Reference proteome</keyword>
<organism evidence="2 3">
    <name type="scientific">Hymenobacter glacialis</name>
    <dbReference type="NCBI Taxonomy" id="1908236"/>
    <lineage>
        <taxon>Bacteria</taxon>
        <taxon>Pseudomonadati</taxon>
        <taxon>Bacteroidota</taxon>
        <taxon>Cytophagia</taxon>
        <taxon>Cytophagales</taxon>
        <taxon>Hymenobacteraceae</taxon>
        <taxon>Hymenobacter</taxon>
    </lineage>
</organism>
<name>A0A1G1SQR3_9BACT</name>
<evidence type="ECO:0000313" key="3">
    <source>
        <dbReference type="Proteomes" id="UP000177791"/>
    </source>
</evidence>
<comment type="caution">
    <text evidence="2">The sequence shown here is derived from an EMBL/GenBank/DDBJ whole genome shotgun (WGS) entry which is preliminary data.</text>
</comment>
<proteinExistence type="predicted"/>
<dbReference type="RefSeq" id="WP_070736501.1">
    <property type="nucleotide sequence ID" value="NZ_MDZC01000133.1"/>
</dbReference>
<sequence length="120" mass="13810">MQNLRTWTSSPLARIACRVLGSQRVAMVIGQTVHLSGTTREEFLADAEWVAHELVHLRQFKEHGFVPFLWKYLVESARVGYYHNKYEVEAREEARRVVLATPGHILRPRPLHSQPKSPPA</sequence>
<dbReference type="EMBL" id="MDZC01000133">
    <property type="protein sequence ID" value="OGX80968.1"/>
    <property type="molecule type" value="Genomic_DNA"/>
</dbReference>
<protein>
    <recommendedName>
        <fullName evidence="1">eCIS core domain-containing protein</fullName>
    </recommendedName>
</protein>
<evidence type="ECO:0000313" key="2">
    <source>
        <dbReference type="EMBL" id="OGX80968.1"/>
    </source>
</evidence>
<dbReference type="AlphaFoldDB" id="A0A1G1SQR3"/>
<accession>A0A1G1SQR3</accession>